<dbReference type="RefSeq" id="WP_083285145.1">
    <property type="nucleotide sequence ID" value="NZ_PKKO01000003.1"/>
</dbReference>
<organism evidence="2 3">
    <name type="scientific">Winkia neuii</name>
    <dbReference type="NCBI Taxonomy" id="33007"/>
    <lineage>
        <taxon>Bacteria</taxon>
        <taxon>Bacillati</taxon>
        <taxon>Actinomycetota</taxon>
        <taxon>Actinomycetes</taxon>
        <taxon>Actinomycetales</taxon>
        <taxon>Actinomycetaceae</taxon>
        <taxon>Winkia</taxon>
    </lineage>
</organism>
<sequence>MPATAAAGPMSSSTASTSVSTISSQRVLSARGKCWGRVSKPITVGGEVWAPATRNGGSVNCYLEVDQINHNYAVRALQYSLKYGERISYVSIDGYYGPSVRRAISRTQNIYGLAADGVYGPATGSRMLWHHNFYGNGRWK</sequence>
<evidence type="ECO:0000259" key="1">
    <source>
        <dbReference type="Pfam" id="PF01471"/>
    </source>
</evidence>
<dbReference type="InterPro" id="IPR036365">
    <property type="entry name" value="PGBD-like_sf"/>
</dbReference>
<dbReference type="AlphaFoldDB" id="A0A2I1IN33"/>
<evidence type="ECO:0000313" key="2">
    <source>
        <dbReference type="EMBL" id="PKY72537.1"/>
    </source>
</evidence>
<dbReference type="InterPro" id="IPR002477">
    <property type="entry name" value="Peptidoglycan-bd-like"/>
</dbReference>
<dbReference type="Pfam" id="PF01471">
    <property type="entry name" value="PG_binding_1"/>
    <property type="match status" value="1"/>
</dbReference>
<reference evidence="2 3" key="1">
    <citation type="submission" date="2017-12" db="EMBL/GenBank/DDBJ databases">
        <title>Phylogenetic diversity of female urinary microbiome.</title>
        <authorList>
            <person name="Thomas-White K."/>
            <person name="Wolfe A.J."/>
        </authorList>
    </citation>
    <scope>NUCLEOTIDE SEQUENCE [LARGE SCALE GENOMIC DNA]</scope>
    <source>
        <strain evidence="2 3">UMB0402</strain>
    </source>
</reference>
<accession>A0A2I1IN33</accession>
<name>A0A2I1IN33_9ACTO</name>
<comment type="caution">
    <text evidence="2">The sequence shown here is derived from an EMBL/GenBank/DDBJ whole genome shotgun (WGS) entry which is preliminary data.</text>
</comment>
<keyword evidence="3" id="KW-1185">Reference proteome</keyword>
<dbReference type="SUPFAM" id="SSF47090">
    <property type="entry name" value="PGBD-like"/>
    <property type="match status" value="1"/>
</dbReference>
<gene>
    <name evidence="2" type="ORF">CYJ19_06765</name>
</gene>
<dbReference type="InterPro" id="IPR036366">
    <property type="entry name" value="PGBDSf"/>
</dbReference>
<dbReference type="EMBL" id="PKKO01000003">
    <property type="protein sequence ID" value="PKY72537.1"/>
    <property type="molecule type" value="Genomic_DNA"/>
</dbReference>
<dbReference type="Gene3D" id="1.10.101.10">
    <property type="entry name" value="PGBD-like superfamily/PGBD"/>
    <property type="match status" value="1"/>
</dbReference>
<evidence type="ECO:0000313" key="3">
    <source>
        <dbReference type="Proteomes" id="UP000235122"/>
    </source>
</evidence>
<proteinExistence type="predicted"/>
<feature type="domain" description="Peptidoglycan binding-like" evidence="1">
    <location>
        <begin position="73"/>
        <end position="125"/>
    </location>
</feature>
<protein>
    <recommendedName>
        <fullName evidence="1">Peptidoglycan binding-like domain-containing protein</fullName>
    </recommendedName>
</protein>
<dbReference type="Proteomes" id="UP000235122">
    <property type="component" value="Unassembled WGS sequence"/>
</dbReference>